<accession>A0A940X532</accession>
<proteinExistence type="predicted"/>
<protein>
    <submittedName>
        <fullName evidence="3">Helix-turn-helix transcriptional regulator</fullName>
    </submittedName>
</protein>
<dbReference type="CDD" id="cd00093">
    <property type="entry name" value="HTH_XRE"/>
    <property type="match status" value="1"/>
</dbReference>
<name>A0A940X532_9FLAO</name>
<evidence type="ECO:0000313" key="4">
    <source>
        <dbReference type="Proteomes" id="UP000675047"/>
    </source>
</evidence>
<dbReference type="SUPFAM" id="SSF47413">
    <property type="entry name" value="lambda repressor-like DNA-binding domains"/>
    <property type="match status" value="1"/>
</dbReference>
<dbReference type="Gene3D" id="1.10.260.40">
    <property type="entry name" value="lambda repressor-like DNA-binding domains"/>
    <property type="match status" value="1"/>
</dbReference>
<evidence type="ECO:0000259" key="2">
    <source>
        <dbReference type="Pfam" id="PF12844"/>
    </source>
</evidence>
<reference evidence="3 4" key="1">
    <citation type="submission" date="2021-03" db="EMBL/GenBank/DDBJ databases">
        <title>Flavobacterium Flabelliformis Sp. Nov. And Flavobacterium Geliluteum Sp. Nov., Two Novel Multidrug Resistant Psychrophilic Species Isolated From Antarctica.</title>
        <authorList>
            <person name="Kralova S."/>
            <person name="Busse H.J."/>
            <person name="Bezdicek M."/>
            <person name="Nykrynova M."/>
            <person name="Kroupova E."/>
            <person name="Krsek D."/>
            <person name="Sedlacek I."/>
        </authorList>
    </citation>
    <scope>NUCLEOTIDE SEQUENCE [LARGE SCALE GENOMIC DNA]</scope>
    <source>
        <strain evidence="3 4">P7388</strain>
    </source>
</reference>
<dbReference type="InterPro" id="IPR001387">
    <property type="entry name" value="Cro/C1-type_HTH"/>
</dbReference>
<feature type="coiled-coil region" evidence="1">
    <location>
        <begin position="90"/>
        <end position="117"/>
    </location>
</feature>
<comment type="caution">
    <text evidence="3">The sequence shown here is derived from an EMBL/GenBank/DDBJ whole genome shotgun (WGS) entry which is preliminary data.</text>
</comment>
<dbReference type="EMBL" id="JAGFBV010000005">
    <property type="protein sequence ID" value="MBP4137418.1"/>
    <property type="molecule type" value="Genomic_DNA"/>
</dbReference>
<evidence type="ECO:0000256" key="1">
    <source>
        <dbReference type="SAM" id="Coils"/>
    </source>
</evidence>
<evidence type="ECO:0000313" key="3">
    <source>
        <dbReference type="EMBL" id="MBP4137418.1"/>
    </source>
</evidence>
<keyword evidence="1" id="KW-0175">Coiled coil</keyword>
<dbReference type="InterPro" id="IPR010982">
    <property type="entry name" value="Lambda_DNA-bd_dom_sf"/>
</dbReference>
<dbReference type="GO" id="GO:0003677">
    <property type="term" value="F:DNA binding"/>
    <property type="evidence" value="ECO:0007669"/>
    <property type="project" value="InterPro"/>
</dbReference>
<gene>
    <name evidence="3" type="ORF">J3495_04900</name>
</gene>
<dbReference type="RefSeq" id="WP_210665450.1">
    <property type="nucleotide sequence ID" value="NZ_JAGFBV010000005.1"/>
</dbReference>
<keyword evidence="4" id="KW-1185">Reference proteome</keyword>
<sequence>MNNFNDLGKRFGDYLKYKSLGINETAKILGFSGSQVSNIVNGKVFGTDKTFKILNEFKELSAEWLFTGKEPMLKTDDPGVSDKEINQSHLDTQNKLIQMQEKEILRLEKELAEMKYTQREPIVYSHVAESAPELMKKESK</sequence>
<dbReference type="Pfam" id="PF12844">
    <property type="entry name" value="HTH_19"/>
    <property type="match status" value="1"/>
</dbReference>
<dbReference type="Proteomes" id="UP000675047">
    <property type="component" value="Unassembled WGS sequence"/>
</dbReference>
<feature type="domain" description="HTH cro/C1-type" evidence="2">
    <location>
        <begin position="8"/>
        <end position="70"/>
    </location>
</feature>
<organism evidence="3 4">
    <name type="scientific">Flavobacterium geliluteum</name>
    <dbReference type="NCBI Taxonomy" id="2816120"/>
    <lineage>
        <taxon>Bacteria</taxon>
        <taxon>Pseudomonadati</taxon>
        <taxon>Bacteroidota</taxon>
        <taxon>Flavobacteriia</taxon>
        <taxon>Flavobacteriales</taxon>
        <taxon>Flavobacteriaceae</taxon>
        <taxon>Flavobacterium</taxon>
    </lineage>
</organism>
<dbReference type="AlphaFoldDB" id="A0A940X532"/>